<name>A0A7T3KUL5_9EURY</name>
<evidence type="ECO:0008006" key="3">
    <source>
        <dbReference type="Google" id="ProtNLM"/>
    </source>
</evidence>
<evidence type="ECO:0000313" key="1">
    <source>
        <dbReference type="EMBL" id="QPV61890.1"/>
    </source>
</evidence>
<sequence>MTGSQPFQRADVVKHPAPFKNPPNHRYFVVLSDDDHPFHGEEYAVVALTSKQRPEAVEIEADDWRFGGPPGDSYASPWYTFTIKHADIGSAQGSITDAMADTIANEAASYLGV</sequence>
<dbReference type="GeneID" id="60589659"/>
<accession>A0A7T3KUL5</accession>
<proteinExistence type="predicted"/>
<reference evidence="1 2" key="1">
    <citation type="submission" date="2020-12" db="EMBL/GenBank/DDBJ databases">
        <title>Halosimplex halophilum sp. nov. and Halosimplex salinum sp. nov., two new members of the genus Halosimplex.</title>
        <authorList>
            <person name="Cui H.L."/>
        </authorList>
    </citation>
    <scope>NUCLEOTIDE SEQUENCE [LARGE SCALE GENOMIC DNA]</scope>
    <source>
        <strain evidence="1 2">YGH94</strain>
    </source>
</reference>
<keyword evidence="2" id="KW-1185">Reference proteome</keyword>
<organism evidence="1 2">
    <name type="scientific">Halosimplex litoreum</name>
    <dbReference type="NCBI Taxonomy" id="1198301"/>
    <lineage>
        <taxon>Archaea</taxon>
        <taxon>Methanobacteriati</taxon>
        <taxon>Methanobacteriota</taxon>
        <taxon>Stenosarchaea group</taxon>
        <taxon>Halobacteria</taxon>
        <taxon>Halobacteriales</taxon>
        <taxon>Haloarculaceae</taxon>
        <taxon>Halosimplex</taxon>
    </lineage>
</organism>
<gene>
    <name evidence="1" type="ORF">I7X12_14160</name>
</gene>
<dbReference type="EMBL" id="CP065856">
    <property type="protein sequence ID" value="QPV61890.1"/>
    <property type="molecule type" value="Genomic_DNA"/>
</dbReference>
<dbReference type="Gene3D" id="2.30.30.110">
    <property type="match status" value="1"/>
</dbReference>
<evidence type="ECO:0000313" key="2">
    <source>
        <dbReference type="Proteomes" id="UP000595001"/>
    </source>
</evidence>
<dbReference type="SUPFAM" id="SSF50118">
    <property type="entry name" value="Cell growth inhibitor/plasmid maintenance toxic component"/>
    <property type="match status" value="1"/>
</dbReference>
<dbReference type="Proteomes" id="UP000595001">
    <property type="component" value="Chromosome"/>
</dbReference>
<dbReference type="OrthoDB" id="315488at2157"/>
<dbReference type="KEGG" id="hlt:I7X12_14160"/>
<dbReference type="InterPro" id="IPR011067">
    <property type="entry name" value="Plasmid_toxin/cell-grow_inhib"/>
</dbReference>
<dbReference type="RefSeq" id="WP_198060710.1">
    <property type="nucleotide sequence ID" value="NZ_CP065856.1"/>
</dbReference>
<dbReference type="AlphaFoldDB" id="A0A7T3KUL5"/>
<protein>
    <recommendedName>
        <fullName evidence="3">PemK-like, MazF-like toxin of type II toxin-antitoxin system</fullName>
    </recommendedName>
</protein>